<evidence type="ECO:0000313" key="1">
    <source>
        <dbReference type="EMBL" id="SEO42668.1"/>
    </source>
</evidence>
<protein>
    <submittedName>
        <fullName evidence="1">Uncharacterized protein</fullName>
    </submittedName>
</protein>
<name>A0A1H8PLS9_9ACTN</name>
<accession>A0A1H8PLS9</accession>
<keyword evidence="2" id="KW-1185">Reference proteome</keyword>
<dbReference type="EMBL" id="FOEC01000001">
    <property type="protein sequence ID" value="SEO42668.1"/>
    <property type="molecule type" value="Genomic_DNA"/>
</dbReference>
<evidence type="ECO:0000313" key="2">
    <source>
        <dbReference type="Proteomes" id="UP000182975"/>
    </source>
</evidence>
<gene>
    <name evidence="1" type="ORF">SAMN02910314_00217</name>
</gene>
<reference evidence="2" key="1">
    <citation type="submission" date="2016-10" db="EMBL/GenBank/DDBJ databases">
        <authorList>
            <person name="Varghese N."/>
        </authorList>
    </citation>
    <scope>NUCLEOTIDE SEQUENCE [LARGE SCALE GENOMIC DNA]</scope>
    <source>
        <strain evidence="2">DSM 21843</strain>
    </source>
</reference>
<organism evidence="1 2">
    <name type="scientific">Denitrobacterium detoxificans</name>
    <dbReference type="NCBI Taxonomy" id="79604"/>
    <lineage>
        <taxon>Bacteria</taxon>
        <taxon>Bacillati</taxon>
        <taxon>Actinomycetota</taxon>
        <taxon>Coriobacteriia</taxon>
        <taxon>Eggerthellales</taxon>
        <taxon>Eggerthellaceae</taxon>
        <taxon>Denitrobacterium</taxon>
    </lineage>
</organism>
<proteinExistence type="predicted"/>
<dbReference type="Proteomes" id="UP000182975">
    <property type="component" value="Unassembled WGS sequence"/>
</dbReference>
<dbReference type="AlphaFoldDB" id="A0A1H8PLS9"/>
<sequence length="65" mass="7188">MGELCAARLEGINLSGPSIADSTVFSLDLAIQGYVARGLLYEECVCSGVRYCKYAIRWGREENLR</sequence>